<dbReference type="AlphaFoldDB" id="A0A371GQR1"/>
<sequence length="118" mass="13365">MKLKGLIRNENDRWDVKKFIHQAYRAKRKALDMIEGTGNNQYPCKATIITKCRLLISLDGYFLKGRYGGKLLSQSVTNELLLCMQGIIPTLQSFYDGNVEIDSTSSTCITNGERNTLL</sequence>
<name>A0A371GQR1_MUCPR</name>
<dbReference type="Proteomes" id="UP000257109">
    <property type="component" value="Unassembled WGS sequence"/>
</dbReference>
<dbReference type="OrthoDB" id="1918246at2759"/>
<comment type="caution">
    <text evidence="1">The sequence shown here is derived from an EMBL/GenBank/DDBJ whole genome shotgun (WGS) entry which is preliminary data.</text>
</comment>
<feature type="non-terminal residue" evidence="1">
    <location>
        <position position="1"/>
    </location>
</feature>
<evidence type="ECO:0000313" key="1">
    <source>
        <dbReference type="EMBL" id="RDX92806.1"/>
    </source>
</evidence>
<organism evidence="1 2">
    <name type="scientific">Mucuna pruriens</name>
    <name type="common">Velvet bean</name>
    <name type="synonym">Dolichos pruriens</name>
    <dbReference type="NCBI Taxonomy" id="157652"/>
    <lineage>
        <taxon>Eukaryota</taxon>
        <taxon>Viridiplantae</taxon>
        <taxon>Streptophyta</taxon>
        <taxon>Embryophyta</taxon>
        <taxon>Tracheophyta</taxon>
        <taxon>Spermatophyta</taxon>
        <taxon>Magnoliopsida</taxon>
        <taxon>eudicotyledons</taxon>
        <taxon>Gunneridae</taxon>
        <taxon>Pentapetalae</taxon>
        <taxon>rosids</taxon>
        <taxon>fabids</taxon>
        <taxon>Fabales</taxon>
        <taxon>Fabaceae</taxon>
        <taxon>Papilionoideae</taxon>
        <taxon>50 kb inversion clade</taxon>
        <taxon>NPAAA clade</taxon>
        <taxon>indigoferoid/millettioid clade</taxon>
        <taxon>Phaseoleae</taxon>
        <taxon>Mucuna</taxon>
    </lineage>
</organism>
<gene>
    <name evidence="1" type="ORF">CR513_25016</name>
</gene>
<proteinExistence type="predicted"/>
<reference evidence="1" key="1">
    <citation type="submission" date="2018-05" db="EMBL/GenBank/DDBJ databases">
        <title>Draft genome of Mucuna pruriens seed.</title>
        <authorList>
            <person name="Nnadi N.E."/>
            <person name="Vos R."/>
            <person name="Hasami M.H."/>
            <person name="Devisetty U.K."/>
            <person name="Aguiy J.C."/>
        </authorList>
    </citation>
    <scope>NUCLEOTIDE SEQUENCE [LARGE SCALE GENOMIC DNA]</scope>
    <source>
        <strain evidence="1">JCA_2017</strain>
    </source>
</reference>
<keyword evidence="2" id="KW-1185">Reference proteome</keyword>
<accession>A0A371GQR1</accession>
<evidence type="ECO:0000313" key="2">
    <source>
        <dbReference type="Proteomes" id="UP000257109"/>
    </source>
</evidence>
<protein>
    <submittedName>
        <fullName evidence="1">Uncharacterized protein</fullName>
    </submittedName>
</protein>
<dbReference type="EMBL" id="QJKJ01004772">
    <property type="protein sequence ID" value="RDX92806.1"/>
    <property type="molecule type" value="Genomic_DNA"/>
</dbReference>